<comment type="subcellular location">
    <subcellularLocation>
        <location evidence="2">Mitochondrion inner membrane</location>
        <topology evidence="2">Single-pass membrane protein</topology>
    </subcellularLocation>
</comment>
<evidence type="ECO:0000256" key="1">
    <source>
        <dbReference type="ARBA" id="ARBA00003195"/>
    </source>
</evidence>
<dbReference type="CTD" id="42282"/>
<comment type="subunit">
    <text evidence="16">Complex I is composed of 45 different subunits. Interacts with BCAP31.</text>
</comment>
<sequence length="152" mass="17743">MASMANIRSICKLNRIWWSPKIKKQVKIHFDRTIGTTTVHKFKTFSNHMDKVSDGNRKNWVSYGFSEESEKLDKQIMHFSFFITISICLTLGGYILIYLPDFKMKDWAQREAYLELRRRENGGLPPIDPNLIDPSKFLLPSDEELGDSEIII</sequence>
<evidence type="ECO:0000256" key="11">
    <source>
        <dbReference type="ARBA" id="ARBA00022989"/>
    </source>
</evidence>
<dbReference type="AlphaFoldDB" id="A0AAJ6YWZ6"/>
<dbReference type="InterPro" id="IPR019329">
    <property type="entry name" value="NADH_UbQ_OxRdtase_ESSS_su"/>
</dbReference>
<keyword evidence="6" id="KW-0679">Respiratory chain</keyword>
<keyword evidence="11 17" id="KW-1133">Transmembrane helix</keyword>
<evidence type="ECO:0000256" key="8">
    <source>
        <dbReference type="ARBA" id="ARBA00022792"/>
    </source>
</evidence>
<keyword evidence="8" id="KW-0999">Mitochondrion inner membrane</keyword>
<keyword evidence="12" id="KW-0496">Mitochondrion</keyword>
<protein>
    <recommendedName>
        <fullName evidence="4">NADH dehydrogenase [ubiquinone] 1 beta subcomplex subunit 11, mitochondrial</fullName>
    </recommendedName>
    <alternativeName>
        <fullName evidence="15">Complex I-ESSS</fullName>
    </alternativeName>
    <alternativeName>
        <fullName evidence="14">NADH-ubiquinone oxidoreductase ESSS subunit</fullName>
    </alternativeName>
</protein>
<keyword evidence="9" id="KW-0809">Transit peptide</keyword>
<evidence type="ECO:0000256" key="14">
    <source>
        <dbReference type="ARBA" id="ARBA00030753"/>
    </source>
</evidence>
<dbReference type="RefSeq" id="XP_011505982.1">
    <property type="nucleotide sequence ID" value="XM_011507680.1"/>
</dbReference>
<evidence type="ECO:0000256" key="2">
    <source>
        <dbReference type="ARBA" id="ARBA00004434"/>
    </source>
</evidence>
<keyword evidence="18" id="KW-1185">Reference proteome</keyword>
<dbReference type="GO" id="GO:0005743">
    <property type="term" value="C:mitochondrial inner membrane"/>
    <property type="evidence" value="ECO:0007669"/>
    <property type="project" value="UniProtKB-SubCell"/>
</dbReference>
<keyword evidence="5" id="KW-0813">Transport</keyword>
<reference evidence="19" key="1">
    <citation type="submission" date="2025-08" db="UniProtKB">
        <authorList>
            <consortium name="RefSeq"/>
        </authorList>
    </citation>
    <scope>IDENTIFICATION</scope>
</reference>
<dbReference type="GeneID" id="105368623"/>
<evidence type="ECO:0000256" key="7">
    <source>
        <dbReference type="ARBA" id="ARBA00022692"/>
    </source>
</evidence>
<evidence type="ECO:0000313" key="18">
    <source>
        <dbReference type="Proteomes" id="UP000695007"/>
    </source>
</evidence>
<keyword evidence="7 17" id="KW-0812">Transmembrane</keyword>
<proteinExistence type="inferred from homology"/>
<comment type="similarity">
    <text evidence="3">Belongs to the complex I NDUFB11 subunit family.</text>
</comment>
<keyword evidence="13 17" id="KW-0472">Membrane</keyword>
<evidence type="ECO:0000256" key="9">
    <source>
        <dbReference type="ARBA" id="ARBA00022946"/>
    </source>
</evidence>
<dbReference type="PANTHER" id="PTHR13327:SF0">
    <property type="entry name" value="NADH DEHYDROGENASE [UBIQUINONE] 1 BETA SUBCOMPLEX SUBUNIT 11, MITOCHONDRIAL"/>
    <property type="match status" value="1"/>
</dbReference>
<dbReference type="PANTHER" id="PTHR13327">
    <property type="entry name" value="NADH-UBIQUINONE OXIDOREDUCTASE ESSS SUBUNIT, MITOCHONDRIAL PRECURSOR"/>
    <property type="match status" value="1"/>
</dbReference>
<evidence type="ECO:0000256" key="3">
    <source>
        <dbReference type="ARBA" id="ARBA00008915"/>
    </source>
</evidence>
<evidence type="ECO:0000256" key="15">
    <source>
        <dbReference type="ARBA" id="ARBA00031387"/>
    </source>
</evidence>
<dbReference type="KEGG" id="csol:105368623"/>
<dbReference type="Pfam" id="PF10183">
    <property type="entry name" value="ESSS"/>
    <property type="match status" value="1"/>
</dbReference>
<accession>A0AAJ6YWZ6</accession>
<evidence type="ECO:0000256" key="13">
    <source>
        <dbReference type="ARBA" id="ARBA00023136"/>
    </source>
</evidence>
<evidence type="ECO:0000256" key="16">
    <source>
        <dbReference type="ARBA" id="ARBA00046528"/>
    </source>
</evidence>
<evidence type="ECO:0000256" key="5">
    <source>
        <dbReference type="ARBA" id="ARBA00022448"/>
    </source>
</evidence>
<evidence type="ECO:0000256" key="12">
    <source>
        <dbReference type="ARBA" id="ARBA00023128"/>
    </source>
</evidence>
<organism evidence="18 19">
    <name type="scientific">Ceratosolen solmsi marchali</name>
    <dbReference type="NCBI Taxonomy" id="326594"/>
    <lineage>
        <taxon>Eukaryota</taxon>
        <taxon>Metazoa</taxon>
        <taxon>Ecdysozoa</taxon>
        <taxon>Arthropoda</taxon>
        <taxon>Hexapoda</taxon>
        <taxon>Insecta</taxon>
        <taxon>Pterygota</taxon>
        <taxon>Neoptera</taxon>
        <taxon>Endopterygota</taxon>
        <taxon>Hymenoptera</taxon>
        <taxon>Apocrita</taxon>
        <taxon>Proctotrupomorpha</taxon>
        <taxon>Chalcidoidea</taxon>
        <taxon>Agaonidae</taxon>
        <taxon>Agaoninae</taxon>
        <taxon>Ceratosolen</taxon>
    </lineage>
</organism>
<comment type="function">
    <text evidence="1">Accessory subunit of the mitochondrial membrane respiratory chain NADH dehydrogenase (Complex I), that is believed not to be involved in catalysis. Complex I functions in the transfer of electrons from NADH to the respiratory chain. The immediate electron acceptor for the enzyme is believed to be ubiquinone.</text>
</comment>
<evidence type="ECO:0000256" key="17">
    <source>
        <dbReference type="SAM" id="Phobius"/>
    </source>
</evidence>
<feature type="transmembrane region" description="Helical" evidence="17">
    <location>
        <begin position="76"/>
        <end position="99"/>
    </location>
</feature>
<evidence type="ECO:0000256" key="4">
    <source>
        <dbReference type="ARBA" id="ARBA00018632"/>
    </source>
</evidence>
<keyword evidence="10" id="KW-0249">Electron transport</keyword>
<evidence type="ECO:0000256" key="10">
    <source>
        <dbReference type="ARBA" id="ARBA00022982"/>
    </source>
</evidence>
<dbReference type="Proteomes" id="UP000695007">
    <property type="component" value="Unplaced"/>
</dbReference>
<evidence type="ECO:0000313" key="19">
    <source>
        <dbReference type="RefSeq" id="XP_011505982.1"/>
    </source>
</evidence>
<gene>
    <name evidence="19" type="primary">LOC105368623</name>
</gene>
<name>A0AAJ6YWZ6_9HYME</name>
<evidence type="ECO:0000256" key="6">
    <source>
        <dbReference type="ARBA" id="ARBA00022660"/>
    </source>
</evidence>